<dbReference type="RefSeq" id="WP_009542139.1">
    <property type="nucleotide sequence ID" value="NZ_ANHY01000019.1"/>
</dbReference>
<reference evidence="2 3" key="1">
    <citation type="journal article" date="2013" name="Genome Announc.">
        <title>Draft Genome Sequence of an Alphaproteobacterium, Caenispirillum salinarum AK4(T), Isolated from a Solar Saltern.</title>
        <authorList>
            <person name="Khatri I."/>
            <person name="Singh A."/>
            <person name="Korpole S."/>
            <person name="Pinnaka A.K."/>
            <person name="Subramanian S."/>
        </authorList>
    </citation>
    <scope>NUCLEOTIDE SEQUENCE [LARGE SCALE GENOMIC DNA]</scope>
    <source>
        <strain evidence="2 3">AK4</strain>
    </source>
</reference>
<dbReference type="AlphaFoldDB" id="K9GRB1"/>
<dbReference type="InterPro" id="IPR037175">
    <property type="entry name" value="KFase_sf"/>
</dbReference>
<feature type="chain" id="PRO_5003929399" evidence="1">
    <location>
        <begin position="26"/>
        <end position="318"/>
    </location>
</feature>
<dbReference type="GO" id="GO:0004061">
    <property type="term" value="F:arylformamidase activity"/>
    <property type="evidence" value="ECO:0007669"/>
    <property type="project" value="InterPro"/>
</dbReference>
<dbReference type="eggNOG" id="COG1878">
    <property type="taxonomic scope" value="Bacteria"/>
</dbReference>
<sequence length="318" mass="33398">MRTAPLRAAALAASLTLLLGSAAMAQDDRATFDSPYGPDDRIGAANNMTPDTVKAAAGLVTEGKVYPLGMVVDRETPAFPPRSVSVTVLTPNQGMGKTFGPNRGSYNDDIFHGWLGVGTQIDGLGHLGRDHVYYNNRKAEDLVNVTGLTDLGIEQIPPIATRGVLVNMAAHEGVEQLEGGHAISAQALQAALKAQGTSVGKGDVVIVHTGWMGLIGEDNETWGSTEPGLDVDAAEWLAEQGVVAVGADNWGLEAVPSADGESFFPVHVTLLAENGVYILENIVTRELVADGVNEFLFVLGPARVKGAVQMIINPVAIR</sequence>
<keyword evidence="1" id="KW-0732">Signal</keyword>
<name>K9GRB1_9PROT</name>
<comment type="caution">
    <text evidence="2">The sequence shown here is derived from an EMBL/GenBank/DDBJ whole genome shotgun (WGS) entry which is preliminary data.</text>
</comment>
<dbReference type="STRING" id="1238182.C882_1483"/>
<evidence type="ECO:0000313" key="2">
    <source>
        <dbReference type="EMBL" id="EKV27637.1"/>
    </source>
</evidence>
<dbReference type="PATRIC" id="fig|1238182.3.peg.3697"/>
<dbReference type="PANTHER" id="PTHR34861">
    <property type="match status" value="1"/>
</dbReference>
<dbReference type="SUPFAM" id="SSF102198">
    <property type="entry name" value="Putative cyclase"/>
    <property type="match status" value="1"/>
</dbReference>
<dbReference type="PANTHER" id="PTHR34861:SF10">
    <property type="entry name" value="CYCLASE"/>
    <property type="match status" value="1"/>
</dbReference>
<protein>
    <submittedName>
        <fullName evidence="2">Putative polyketide cyclase</fullName>
    </submittedName>
</protein>
<dbReference type="EMBL" id="ANHY01000019">
    <property type="protein sequence ID" value="EKV27637.1"/>
    <property type="molecule type" value="Genomic_DNA"/>
</dbReference>
<dbReference type="GO" id="GO:0019441">
    <property type="term" value="P:L-tryptophan catabolic process to kynurenine"/>
    <property type="evidence" value="ECO:0007669"/>
    <property type="project" value="InterPro"/>
</dbReference>
<dbReference type="Proteomes" id="UP000009881">
    <property type="component" value="Unassembled WGS sequence"/>
</dbReference>
<dbReference type="OrthoDB" id="7067800at2"/>
<evidence type="ECO:0000256" key="1">
    <source>
        <dbReference type="SAM" id="SignalP"/>
    </source>
</evidence>
<dbReference type="Pfam" id="PF04199">
    <property type="entry name" value="Cyclase"/>
    <property type="match status" value="1"/>
</dbReference>
<dbReference type="Gene3D" id="3.50.30.50">
    <property type="entry name" value="Putative cyclase"/>
    <property type="match status" value="1"/>
</dbReference>
<organism evidence="2 3">
    <name type="scientific">Caenispirillum salinarum AK4</name>
    <dbReference type="NCBI Taxonomy" id="1238182"/>
    <lineage>
        <taxon>Bacteria</taxon>
        <taxon>Pseudomonadati</taxon>
        <taxon>Pseudomonadota</taxon>
        <taxon>Alphaproteobacteria</taxon>
        <taxon>Rhodospirillales</taxon>
        <taxon>Novispirillaceae</taxon>
        <taxon>Caenispirillum</taxon>
    </lineage>
</organism>
<keyword evidence="3" id="KW-1185">Reference proteome</keyword>
<proteinExistence type="predicted"/>
<accession>K9GRB1</accession>
<dbReference type="InterPro" id="IPR007325">
    <property type="entry name" value="KFase/CYL"/>
</dbReference>
<evidence type="ECO:0000313" key="3">
    <source>
        <dbReference type="Proteomes" id="UP000009881"/>
    </source>
</evidence>
<feature type="signal peptide" evidence="1">
    <location>
        <begin position="1"/>
        <end position="25"/>
    </location>
</feature>
<gene>
    <name evidence="2" type="ORF">C882_1483</name>
</gene>